<gene>
    <name evidence="7" type="ORF">F4V43_15930</name>
</gene>
<evidence type="ECO:0000313" key="7">
    <source>
        <dbReference type="EMBL" id="KAA8999809.1"/>
    </source>
</evidence>
<dbReference type="PANTHER" id="PTHR13353">
    <property type="entry name" value="TRANSMEMBRANE PROTEIN 19"/>
    <property type="match status" value="1"/>
</dbReference>
<dbReference type="PANTHER" id="PTHR13353:SF5">
    <property type="entry name" value="TRANSMEMBRANE PROTEIN 19"/>
    <property type="match status" value="1"/>
</dbReference>
<feature type="transmembrane region" description="Helical" evidence="6">
    <location>
        <begin position="157"/>
        <end position="179"/>
    </location>
</feature>
<evidence type="ECO:0000256" key="3">
    <source>
        <dbReference type="ARBA" id="ARBA00022692"/>
    </source>
</evidence>
<evidence type="ECO:0000313" key="8">
    <source>
        <dbReference type="Proteomes" id="UP000367750"/>
    </source>
</evidence>
<feature type="transmembrane region" description="Helical" evidence="6">
    <location>
        <begin position="33"/>
        <end position="60"/>
    </location>
</feature>
<keyword evidence="3 6" id="KW-0812">Transmembrane</keyword>
<evidence type="ECO:0000256" key="5">
    <source>
        <dbReference type="ARBA" id="ARBA00023136"/>
    </source>
</evidence>
<evidence type="ECO:0000256" key="4">
    <source>
        <dbReference type="ARBA" id="ARBA00022989"/>
    </source>
</evidence>
<dbReference type="GO" id="GO:0016020">
    <property type="term" value="C:membrane"/>
    <property type="evidence" value="ECO:0007669"/>
    <property type="project" value="UniProtKB-SubCell"/>
</dbReference>
<feature type="transmembrane region" description="Helical" evidence="6">
    <location>
        <begin position="113"/>
        <end position="136"/>
    </location>
</feature>
<evidence type="ECO:0000256" key="2">
    <source>
        <dbReference type="ARBA" id="ARBA00009012"/>
    </source>
</evidence>
<proteinExistence type="inferred from homology"/>
<comment type="similarity">
    <text evidence="2">Belongs to the TMEM19 family.</text>
</comment>
<dbReference type="Proteomes" id="UP000367750">
    <property type="component" value="Unassembled WGS sequence"/>
</dbReference>
<dbReference type="EMBL" id="VYKK01000022">
    <property type="protein sequence ID" value="KAA8999809.1"/>
    <property type="molecule type" value="Genomic_DNA"/>
</dbReference>
<dbReference type="OrthoDB" id="9808500at2"/>
<keyword evidence="5 6" id="KW-0472">Membrane</keyword>
<feature type="transmembrane region" description="Helical" evidence="6">
    <location>
        <begin position="88"/>
        <end position="107"/>
    </location>
</feature>
<organism evidence="7 8">
    <name type="scientific">Paenibacillus spiritus</name>
    <dbReference type="NCBI Taxonomy" id="2496557"/>
    <lineage>
        <taxon>Bacteria</taxon>
        <taxon>Bacillati</taxon>
        <taxon>Bacillota</taxon>
        <taxon>Bacilli</taxon>
        <taxon>Bacillales</taxon>
        <taxon>Paenibacillaceae</taxon>
        <taxon>Paenibacillus</taxon>
    </lineage>
</organism>
<sequence length="275" mass="28275">MILLVLKWLFGAAGALAVSAAAFWKRSLSFSGLMAAFVMGTVYFGAGNAFWFGILLLFFITSSLLSKMKAGIKEELERDYAKTGRRDAGQVLANGGVGMLFVLAHAIRPLDVWPVLFIGAMATVTADTWATELGTLSRRPPRSVRTGRVLRPGQSGGVSLLGTAAAAAGGLLIGAAGWLLAQAAGMDAGSLIAWSAAGLVGGLAGAFADSLLGATVQAMNRCATCGREVEAAFHHGRPTLPGRGWRWMNNDAVNAISSLLGSAAALLAAALLGGI</sequence>
<feature type="transmembrane region" description="Helical" evidence="6">
    <location>
        <begin position="191"/>
        <end position="212"/>
    </location>
</feature>
<keyword evidence="8" id="KW-1185">Reference proteome</keyword>
<dbReference type="AlphaFoldDB" id="A0A5J5FZY1"/>
<feature type="transmembrane region" description="Helical" evidence="6">
    <location>
        <begin position="252"/>
        <end position="272"/>
    </location>
</feature>
<comment type="subcellular location">
    <subcellularLocation>
        <location evidence="1">Membrane</location>
        <topology evidence="1">Multi-pass membrane protein</topology>
    </subcellularLocation>
</comment>
<reference evidence="7 8" key="1">
    <citation type="submission" date="2019-09" db="EMBL/GenBank/DDBJ databases">
        <title>Bacillus ochoae sp. nov., Paenibacillus whitsoniae sp. nov., Paenibacillus spiritus sp. nov. Isolated from the Mars Exploration Rover during spacecraft assembly.</title>
        <authorList>
            <person name="Seuylemezian A."/>
            <person name="Vaishampayan P."/>
        </authorList>
    </citation>
    <scope>NUCLEOTIDE SEQUENCE [LARGE SCALE GENOMIC DNA]</scope>
    <source>
        <strain evidence="7 8">MER_111</strain>
    </source>
</reference>
<evidence type="ECO:0000256" key="6">
    <source>
        <dbReference type="SAM" id="Phobius"/>
    </source>
</evidence>
<name>A0A5J5FZY1_9BACL</name>
<dbReference type="InterPro" id="IPR002794">
    <property type="entry name" value="DUF92_TMEM19"/>
</dbReference>
<dbReference type="RefSeq" id="WP_150459241.1">
    <property type="nucleotide sequence ID" value="NZ_VYKK01000022.1"/>
</dbReference>
<accession>A0A5J5FZY1</accession>
<dbReference type="Pfam" id="PF01940">
    <property type="entry name" value="DUF92"/>
    <property type="match status" value="1"/>
</dbReference>
<keyword evidence="4 6" id="KW-1133">Transmembrane helix</keyword>
<protein>
    <submittedName>
        <fullName evidence="7">DUF92 domain-containing protein</fullName>
    </submittedName>
</protein>
<comment type="caution">
    <text evidence="7">The sequence shown here is derived from an EMBL/GenBank/DDBJ whole genome shotgun (WGS) entry which is preliminary data.</text>
</comment>
<evidence type="ECO:0000256" key="1">
    <source>
        <dbReference type="ARBA" id="ARBA00004141"/>
    </source>
</evidence>